<organism evidence="1 2">
    <name type="scientific">Persea americana</name>
    <name type="common">Avocado</name>
    <dbReference type="NCBI Taxonomy" id="3435"/>
    <lineage>
        <taxon>Eukaryota</taxon>
        <taxon>Viridiplantae</taxon>
        <taxon>Streptophyta</taxon>
        <taxon>Embryophyta</taxon>
        <taxon>Tracheophyta</taxon>
        <taxon>Spermatophyta</taxon>
        <taxon>Magnoliopsida</taxon>
        <taxon>Magnoliidae</taxon>
        <taxon>Laurales</taxon>
        <taxon>Lauraceae</taxon>
        <taxon>Persea</taxon>
    </lineage>
</organism>
<gene>
    <name evidence="1" type="ORF">MRB53_021426</name>
</gene>
<sequence>MGCKILHTQSAHLQHRETSSKLLLLIASNRWVGFAATRKVEELSLVLPDEHFPFSLFECQTLSHLILKQGNFYFNGEFVGFKSLVTLCLEDVRIDKDVLNMLISKCDLIENLKVADCKFGVMLLPKICANNSPRLRNLEIIFDGTKLKGFEAVAPGILFISSRAGLRVPLWSYPRLSWEADAEGWRCRESSISCVKQRNLLIGDWLLRVWLGVSSFLYMRNMGRTFFCRFHICSSNK</sequence>
<dbReference type="EMBL" id="CM056814">
    <property type="protein sequence ID" value="KAJ8628119.1"/>
    <property type="molecule type" value="Genomic_DNA"/>
</dbReference>
<comment type="caution">
    <text evidence="1">The sequence shown here is derived from an EMBL/GenBank/DDBJ whole genome shotgun (WGS) entry which is preliminary data.</text>
</comment>
<proteinExistence type="predicted"/>
<name>A0ACC2L3V2_PERAE</name>
<protein>
    <submittedName>
        <fullName evidence="1">Uncharacterized protein</fullName>
    </submittedName>
</protein>
<accession>A0ACC2L3V2</accession>
<dbReference type="Proteomes" id="UP001234297">
    <property type="component" value="Chromosome 6"/>
</dbReference>
<reference evidence="1 2" key="1">
    <citation type="journal article" date="2022" name="Hortic Res">
        <title>A haplotype resolved chromosomal level avocado genome allows analysis of novel avocado genes.</title>
        <authorList>
            <person name="Nath O."/>
            <person name="Fletcher S.J."/>
            <person name="Hayward A."/>
            <person name="Shaw L.M."/>
            <person name="Masouleh A.K."/>
            <person name="Furtado A."/>
            <person name="Henry R.J."/>
            <person name="Mitter N."/>
        </authorList>
    </citation>
    <scope>NUCLEOTIDE SEQUENCE [LARGE SCALE GENOMIC DNA]</scope>
    <source>
        <strain evidence="2">cv. Hass</strain>
    </source>
</reference>
<evidence type="ECO:0000313" key="2">
    <source>
        <dbReference type="Proteomes" id="UP001234297"/>
    </source>
</evidence>
<keyword evidence="2" id="KW-1185">Reference proteome</keyword>
<evidence type="ECO:0000313" key="1">
    <source>
        <dbReference type="EMBL" id="KAJ8628119.1"/>
    </source>
</evidence>